<dbReference type="EMBL" id="CP025003">
    <property type="protein sequence ID" value="ATZ92503.1"/>
    <property type="molecule type" value="Genomic_DNA"/>
</dbReference>
<evidence type="ECO:0000313" key="3">
    <source>
        <dbReference type="Proteomes" id="UP000231901"/>
    </source>
</evidence>
<name>A0A2K8QG74_9GAMM</name>
<dbReference type="Proteomes" id="UP000231901">
    <property type="component" value="Chromosome"/>
</dbReference>
<dbReference type="Pfam" id="PF08937">
    <property type="entry name" value="ThsB_TIR"/>
    <property type="match status" value="1"/>
</dbReference>
<protein>
    <submittedName>
        <fullName evidence="2">Molecular chaperone Tir</fullName>
    </submittedName>
</protein>
<proteinExistence type="predicted"/>
<dbReference type="RefSeq" id="WP_100848619.1">
    <property type="nucleotide sequence ID" value="NZ_BMJF01000013.1"/>
</dbReference>
<dbReference type="InterPro" id="IPR036490">
    <property type="entry name" value="ThsB_TIR-like_sf"/>
</dbReference>
<accession>A0A2K8QG74</accession>
<dbReference type="SUPFAM" id="SSF52206">
    <property type="entry name" value="Hypothetical protein MTH538"/>
    <property type="match status" value="1"/>
</dbReference>
<dbReference type="KEGG" id="dfn:CVE23_00040"/>
<feature type="domain" description="Thoeris protein ThsB TIR-like" evidence="1">
    <location>
        <begin position="7"/>
        <end position="107"/>
    </location>
</feature>
<dbReference type="Gene3D" id="3.40.50.9200">
    <property type="entry name" value="Hypothetical protein MTH538"/>
    <property type="match status" value="1"/>
</dbReference>
<dbReference type="GeneID" id="66562734"/>
<evidence type="ECO:0000259" key="1">
    <source>
        <dbReference type="Pfam" id="PF08937"/>
    </source>
</evidence>
<organism evidence="2 3">
    <name type="scientific">Dickeya fangzhongdai</name>
    <dbReference type="NCBI Taxonomy" id="1778540"/>
    <lineage>
        <taxon>Bacteria</taxon>
        <taxon>Pseudomonadati</taxon>
        <taxon>Pseudomonadota</taxon>
        <taxon>Gammaproteobacteria</taxon>
        <taxon>Enterobacterales</taxon>
        <taxon>Pectobacteriaceae</taxon>
        <taxon>Dickeya</taxon>
    </lineage>
</organism>
<reference evidence="3" key="1">
    <citation type="journal article" date="2018" name="Genome Announc.">
        <title>Complete genome sequence of a Dickeya fangzhongdai type strain causing bleeding canker of pear tree trunks.</title>
        <authorList>
            <person name="Zhao Y."/>
            <person name="Tian Y."/>
            <person name="Li X."/>
            <person name="Hu B."/>
        </authorList>
    </citation>
    <scope>NUCLEOTIDE SEQUENCE [LARGE SCALE GENOMIC DNA]</scope>
    <source>
        <strain evidence="3">DSM 101947</strain>
    </source>
</reference>
<gene>
    <name evidence="2" type="ORF">CVE23_00040</name>
</gene>
<sequence>MALYNLFISHSWSYSNAYVRVCEMLDSQVTTNGFNYKNYSVPKDDPIHNAPSAAKLKEAIRAQIKPASVVVIMAGVYSTYSKWINIEIELAQEMGKKILAIEPWASEKTSKTVKDAADKIVGWNSKSIVDEIKNLAEAK</sequence>
<keyword evidence="3" id="KW-1185">Reference proteome</keyword>
<dbReference type="InterPro" id="IPR015032">
    <property type="entry name" value="ThsB__TIR-like_domain"/>
</dbReference>
<evidence type="ECO:0000313" key="2">
    <source>
        <dbReference type="EMBL" id="ATZ92503.1"/>
    </source>
</evidence>
<dbReference type="AlphaFoldDB" id="A0A2K8QG74"/>